<feature type="compositionally biased region" description="Pro residues" evidence="1">
    <location>
        <begin position="84"/>
        <end position="94"/>
    </location>
</feature>
<dbReference type="Pfam" id="PF03544">
    <property type="entry name" value="TonB_C"/>
    <property type="match status" value="1"/>
</dbReference>
<sequence length="273" mass="29969">METKQILSSSLLDIVFDGKNKAYGAYELRTTYSRRLLKALLATGILIGIVVSVALLKPEPEKTAVPVIGPDVTIIEKIDEPQKTEPPVPVPPKQSEPKKIETQKFVIPRITPDKLMTDPPPAQKDLTDVRIGIENIKGDKTGNIAVPPIGDVDGGRGIVETKTKDKEPDIATFVQVEAKYPGDWIRFLTTNLRGDTPVDNGAAPGNYQVLVQFVVDVDGTVSDMKVLKDPGYGMSEEAIRVIQKSGKWKPAIQNGYPVKAYRKQPITFQVVEQ</sequence>
<feature type="transmembrane region" description="Helical" evidence="2">
    <location>
        <begin position="36"/>
        <end position="56"/>
    </location>
</feature>
<evidence type="ECO:0000313" key="4">
    <source>
        <dbReference type="EMBL" id="ANH79708.1"/>
    </source>
</evidence>
<dbReference type="InterPro" id="IPR051045">
    <property type="entry name" value="TonB-dependent_transducer"/>
</dbReference>
<keyword evidence="2" id="KW-0812">Transmembrane</keyword>
<dbReference type="Gene3D" id="3.30.1150.10">
    <property type="match status" value="1"/>
</dbReference>
<dbReference type="GO" id="GO:0031992">
    <property type="term" value="F:energy transducer activity"/>
    <property type="evidence" value="ECO:0007669"/>
    <property type="project" value="TreeGrafter"/>
</dbReference>
<dbReference type="RefSeq" id="WP_067750821.1">
    <property type="nucleotide sequence ID" value="NZ_CP015772.1"/>
</dbReference>
<accession>A0A1A9HWC1</accession>
<keyword evidence="2" id="KW-0472">Membrane</keyword>
<dbReference type="STRING" id="1176587.A8C56_00815"/>
<evidence type="ECO:0000256" key="1">
    <source>
        <dbReference type="SAM" id="MobiDB-lite"/>
    </source>
</evidence>
<dbReference type="GO" id="GO:0055085">
    <property type="term" value="P:transmembrane transport"/>
    <property type="evidence" value="ECO:0007669"/>
    <property type="project" value="InterPro"/>
</dbReference>
<feature type="region of interest" description="Disordered" evidence="1">
    <location>
        <begin position="79"/>
        <end position="98"/>
    </location>
</feature>
<dbReference type="KEGG" id="nia:A8C56_00815"/>
<gene>
    <name evidence="4" type="ORF">A8C56_00815</name>
</gene>
<reference evidence="4 5" key="1">
    <citation type="submission" date="2016-05" db="EMBL/GenBank/DDBJ databases">
        <title>Niabella ginsenosidivorans BS26 whole genome sequencing.</title>
        <authorList>
            <person name="Im W.T."/>
            <person name="Siddiqi M.Z."/>
        </authorList>
    </citation>
    <scope>NUCLEOTIDE SEQUENCE [LARGE SCALE GENOMIC DNA]</scope>
    <source>
        <strain evidence="4 5">BS26</strain>
    </source>
</reference>
<dbReference type="InterPro" id="IPR037682">
    <property type="entry name" value="TonB_C"/>
</dbReference>
<dbReference type="OrthoDB" id="1039448at2"/>
<dbReference type="SUPFAM" id="SSF74653">
    <property type="entry name" value="TolA/TonB C-terminal domain"/>
    <property type="match status" value="1"/>
</dbReference>
<dbReference type="AlphaFoldDB" id="A0A1A9HWC1"/>
<dbReference type="PANTHER" id="PTHR33446:SF2">
    <property type="entry name" value="PROTEIN TONB"/>
    <property type="match status" value="1"/>
</dbReference>
<dbReference type="EMBL" id="CP015772">
    <property type="protein sequence ID" value="ANH79708.1"/>
    <property type="molecule type" value="Genomic_DNA"/>
</dbReference>
<name>A0A1A9HWC1_9BACT</name>
<dbReference type="Proteomes" id="UP000077667">
    <property type="component" value="Chromosome"/>
</dbReference>
<feature type="domain" description="TonB C-terminal" evidence="3">
    <location>
        <begin position="209"/>
        <end position="269"/>
    </location>
</feature>
<keyword evidence="5" id="KW-1185">Reference proteome</keyword>
<keyword evidence="2" id="KW-1133">Transmembrane helix</keyword>
<evidence type="ECO:0000256" key="2">
    <source>
        <dbReference type="SAM" id="Phobius"/>
    </source>
</evidence>
<dbReference type="GO" id="GO:0098797">
    <property type="term" value="C:plasma membrane protein complex"/>
    <property type="evidence" value="ECO:0007669"/>
    <property type="project" value="TreeGrafter"/>
</dbReference>
<proteinExistence type="predicted"/>
<evidence type="ECO:0000259" key="3">
    <source>
        <dbReference type="Pfam" id="PF03544"/>
    </source>
</evidence>
<organism evidence="4 5">
    <name type="scientific">Niabella ginsenosidivorans</name>
    <dbReference type="NCBI Taxonomy" id="1176587"/>
    <lineage>
        <taxon>Bacteria</taxon>
        <taxon>Pseudomonadati</taxon>
        <taxon>Bacteroidota</taxon>
        <taxon>Chitinophagia</taxon>
        <taxon>Chitinophagales</taxon>
        <taxon>Chitinophagaceae</taxon>
        <taxon>Niabella</taxon>
    </lineage>
</organism>
<dbReference type="PANTHER" id="PTHR33446">
    <property type="entry name" value="PROTEIN TONB-RELATED"/>
    <property type="match status" value="1"/>
</dbReference>
<protein>
    <submittedName>
        <fullName evidence="4">Energy transducer TonB</fullName>
    </submittedName>
</protein>
<evidence type="ECO:0000313" key="5">
    <source>
        <dbReference type="Proteomes" id="UP000077667"/>
    </source>
</evidence>